<evidence type="ECO:0000256" key="1">
    <source>
        <dbReference type="SAM" id="Phobius"/>
    </source>
</evidence>
<keyword evidence="1" id="KW-0812">Transmembrane</keyword>
<organism evidence="2 3">
    <name type="scientific">Paragonimus westermani</name>
    <dbReference type="NCBI Taxonomy" id="34504"/>
    <lineage>
        <taxon>Eukaryota</taxon>
        <taxon>Metazoa</taxon>
        <taxon>Spiralia</taxon>
        <taxon>Lophotrochozoa</taxon>
        <taxon>Platyhelminthes</taxon>
        <taxon>Trematoda</taxon>
        <taxon>Digenea</taxon>
        <taxon>Plagiorchiida</taxon>
        <taxon>Troglotremata</taxon>
        <taxon>Troglotrematidae</taxon>
        <taxon>Paragonimus</taxon>
    </lineage>
</organism>
<dbReference type="EMBL" id="QNGE01004246">
    <property type="protein sequence ID" value="KAA3673083.1"/>
    <property type="molecule type" value="Genomic_DNA"/>
</dbReference>
<sequence>MECSSSKRRFLIIIGALFLAIGLVGLIILCVLFALSINVGKMVSRIVWKQTTLFPLITPVFVVVTCRFFCECFSVINRKLCHFR</sequence>
<accession>A0A5J4NCC1</accession>
<keyword evidence="1" id="KW-0472">Membrane</keyword>
<dbReference type="AlphaFoldDB" id="A0A5J4NCC1"/>
<reference evidence="2 3" key="1">
    <citation type="journal article" date="2019" name="Gigascience">
        <title>Whole-genome sequence of the oriental lung fluke Paragonimus westermani.</title>
        <authorList>
            <person name="Oey H."/>
            <person name="Zakrzewski M."/>
            <person name="Narain K."/>
            <person name="Devi K.R."/>
            <person name="Agatsuma T."/>
            <person name="Nawaratna S."/>
            <person name="Gobert G.N."/>
            <person name="Jones M.K."/>
            <person name="Ragan M.A."/>
            <person name="McManus D.P."/>
            <person name="Krause L."/>
        </authorList>
    </citation>
    <scope>NUCLEOTIDE SEQUENCE [LARGE SCALE GENOMIC DNA]</scope>
    <source>
        <strain evidence="2 3">IND2009</strain>
    </source>
</reference>
<keyword evidence="3" id="KW-1185">Reference proteome</keyword>
<gene>
    <name evidence="2" type="ORF">DEA37_0000692</name>
</gene>
<protein>
    <submittedName>
        <fullName evidence="2">Uncharacterized protein</fullName>
    </submittedName>
</protein>
<name>A0A5J4NCC1_9TREM</name>
<feature type="transmembrane region" description="Helical" evidence="1">
    <location>
        <begin position="12"/>
        <end position="36"/>
    </location>
</feature>
<keyword evidence="1" id="KW-1133">Transmembrane helix</keyword>
<dbReference type="Proteomes" id="UP000324629">
    <property type="component" value="Unassembled WGS sequence"/>
</dbReference>
<feature type="transmembrane region" description="Helical" evidence="1">
    <location>
        <begin position="56"/>
        <end position="76"/>
    </location>
</feature>
<evidence type="ECO:0000313" key="3">
    <source>
        <dbReference type="Proteomes" id="UP000324629"/>
    </source>
</evidence>
<proteinExistence type="predicted"/>
<evidence type="ECO:0000313" key="2">
    <source>
        <dbReference type="EMBL" id="KAA3673083.1"/>
    </source>
</evidence>
<comment type="caution">
    <text evidence="2">The sequence shown here is derived from an EMBL/GenBank/DDBJ whole genome shotgun (WGS) entry which is preliminary data.</text>
</comment>